<keyword evidence="5 8" id="KW-0653">Protein transport</keyword>
<evidence type="ECO:0000259" key="10">
    <source>
        <dbReference type="Pfam" id="PF01618"/>
    </source>
</evidence>
<feature type="transmembrane region" description="Helical" evidence="9">
    <location>
        <begin position="156"/>
        <end position="178"/>
    </location>
</feature>
<dbReference type="GO" id="GO:0017038">
    <property type="term" value="P:protein import"/>
    <property type="evidence" value="ECO:0007669"/>
    <property type="project" value="TreeGrafter"/>
</dbReference>
<organism evidence="11 12">
    <name type="scientific">Spongiibacter pelagi</name>
    <dbReference type="NCBI Taxonomy" id="2760804"/>
    <lineage>
        <taxon>Bacteria</taxon>
        <taxon>Pseudomonadati</taxon>
        <taxon>Pseudomonadota</taxon>
        <taxon>Gammaproteobacteria</taxon>
        <taxon>Cellvibrionales</taxon>
        <taxon>Spongiibacteraceae</taxon>
        <taxon>Spongiibacter</taxon>
    </lineage>
</organism>
<feature type="transmembrane region" description="Helical" evidence="9">
    <location>
        <begin position="14"/>
        <end position="34"/>
    </location>
</feature>
<evidence type="ECO:0000256" key="7">
    <source>
        <dbReference type="ARBA" id="ARBA00023136"/>
    </source>
</evidence>
<protein>
    <submittedName>
        <fullName evidence="11">MotA/TolQ/ExbB proton channel family protein</fullName>
    </submittedName>
</protein>
<evidence type="ECO:0000256" key="2">
    <source>
        <dbReference type="ARBA" id="ARBA00022448"/>
    </source>
</evidence>
<feature type="transmembrane region" description="Helical" evidence="9">
    <location>
        <begin position="115"/>
        <end position="136"/>
    </location>
</feature>
<dbReference type="AlphaFoldDB" id="A0A927C2E0"/>
<name>A0A927C2E0_9GAMM</name>
<keyword evidence="4 9" id="KW-0812">Transmembrane</keyword>
<evidence type="ECO:0000256" key="6">
    <source>
        <dbReference type="ARBA" id="ARBA00022989"/>
    </source>
</evidence>
<dbReference type="Proteomes" id="UP000610558">
    <property type="component" value="Unassembled WGS sequence"/>
</dbReference>
<keyword evidence="7 9" id="KW-0472">Membrane</keyword>
<evidence type="ECO:0000256" key="3">
    <source>
        <dbReference type="ARBA" id="ARBA00022475"/>
    </source>
</evidence>
<keyword evidence="6 9" id="KW-1133">Transmembrane helix</keyword>
<feature type="domain" description="MotA/TolQ/ExbB proton channel" evidence="10">
    <location>
        <begin position="75"/>
        <end position="194"/>
    </location>
</feature>
<evidence type="ECO:0000313" key="11">
    <source>
        <dbReference type="EMBL" id="MBD2860023.1"/>
    </source>
</evidence>
<gene>
    <name evidence="11" type="ORF">IB286_13520</name>
</gene>
<keyword evidence="2 8" id="KW-0813">Transport</keyword>
<evidence type="ECO:0000313" key="12">
    <source>
        <dbReference type="Proteomes" id="UP000610558"/>
    </source>
</evidence>
<evidence type="ECO:0000256" key="4">
    <source>
        <dbReference type="ARBA" id="ARBA00022692"/>
    </source>
</evidence>
<dbReference type="GO" id="GO:0005886">
    <property type="term" value="C:plasma membrane"/>
    <property type="evidence" value="ECO:0007669"/>
    <property type="project" value="UniProtKB-SubCell"/>
</dbReference>
<evidence type="ECO:0000256" key="5">
    <source>
        <dbReference type="ARBA" id="ARBA00022927"/>
    </source>
</evidence>
<keyword evidence="12" id="KW-1185">Reference proteome</keyword>
<comment type="caution">
    <text evidence="11">The sequence shown here is derived from an EMBL/GenBank/DDBJ whole genome shotgun (WGS) entry which is preliminary data.</text>
</comment>
<evidence type="ECO:0000256" key="1">
    <source>
        <dbReference type="ARBA" id="ARBA00004651"/>
    </source>
</evidence>
<reference evidence="11" key="1">
    <citation type="submission" date="2020-09" db="EMBL/GenBank/DDBJ databases">
        <authorList>
            <person name="Yoon J.-W."/>
        </authorList>
    </citation>
    <scope>NUCLEOTIDE SEQUENCE</scope>
    <source>
        <strain evidence="11">KMU-158</strain>
    </source>
</reference>
<keyword evidence="3" id="KW-1003">Cell membrane</keyword>
<proteinExistence type="inferred from homology"/>
<dbReference type="InterPro" id="IPR002898">
    <property type="entry name" value="MotA_ExbB_proton_chnl"/>
</dbReference>
<evidence type="ECO:0000256" key="9">
    <source>
        <dbReference type="SAM" id="Phobius"/>
    </source>
</evidence>
<comment type="subcellular location">
    <subcellularLocation>
        <location evidence="1">Cell membrane</location>
        <topology evidence="1">Multi-pass membrane protein</topology>
    </subcellularLocation>
    <subcellularLocation>
        <location evidence="8">Membrane</location>
        <topology evidence="8">Multi-pass membrane protein</topology>
    </subcellularLocation>
</comment>
<dbReference type="InterPro" id="IPR050790">
    <property type="entry name" value="ExbB/TolQ_transport"/>
</dbReference>
<dbReference type="RefSeq" id="WP_190766465.1">
    <property type="nucleotide sequence ID" value="NZ_JACXLD010000009.1"/>
</dbReference>
<comment type="similarity">
    <text evidence="8">Belongs to the exbB/tolQ family.</text>
</comment>
<accession>A0A927C2E0</accession>
<dbReference type="PANTHER" id="PTHR30625">
    <property type="entry name" value="PROTEIN TOLQ"/>
    <property type="match status" value="1"/>
</dbReference>
<sequence>MALVQQYVVGGGPVVWALLAFSVTGLSVVLFKIWQLWFHFKLASSQTDKAFALLQERHTNEALLLVRGDRNPRSHAISETLQALSLTGLDASQYRDESFRRARAQVGELSSHLRVLEVIATLAPLLGLLGTVLGMIEAFRAMEAAGEQVNPAILSGGIWQALLTTAMGLVVAIPVSLAHSWLDRRVERESEAIQNDVERVLAMLPALQPLLAKARREAP</sequence>
<dbReference type="EMBL" id="JACXLD010000009">
    <property type="protein sequence ID" value="MBD2860023.1"/>
    <property type="molecule type" value="Genomic_DNA"/>
</dbReference>
<dbReference type="PANTHER" id="PTHR30625:SF15">
    <property type="entry name" value="BIOPOLYMER TRANSPORT PROTEIN EXBB"/>
    <property type="match status" value="1"/>
</dbReference>
<dbReference type="Pfam" id="PF01618">
    <property type="entry name" value="MotA_ExbB"/>
    <property type="match status" value="1"/>
</dbReference>
<evidence type="ECO:0000256" key="8">
    <source>
        <dbReference type="RuleBase" id="RU004057"/>
    </source>
</evidence>